<dbReference type="InterPro" id="IPR029028">
    <property type="entry name" value="Alpha/beta_knot_MTases"/>
</dbReference>
<evidence type="ECO:0000256" key="8">
    <source>
        <dbReference type="ARBA" id="ARBA00022679"/>
    </source>
</evidence>
<dbReference type="EMBL" id="QICN01000008">
    <property type="protein sequence ID" value="PXV66120.1"/>
    <property type="molecule type" value="Genomic_DNA"/>
</dbReference>
<keyword evidence="5 12" id="KW-0963">Cytoplasm</keyword>
<keyword evidence="8 12" id="KW-0808">Transferase</keyword>
<dbReference type="GO" id="GO:0005737">
    <property type="term" value="C:cytoplasm"/>
    <property type="evidence" value="ECO:0007669"/>
    <property type="project" value="UniProtKB-SubCell"/>
</dbReference>
<dbReference type="GO" id="GO:0070042">
    <property type="term" value="F:rRNA (uridine-N3-)-methyltransferase activity"/>
    <property type="evidence" value="ECO:0007669"/>
    <property type="project" value="TreeGrafter"/>
</dbReference>
<evidence type="ECO:0000259" key="13">
    <source>
        <dbReference type="Pfam" id="PF04452"/>
    </source>
</evidence>
<evidence type="ECO:0000256" key="1">
    <source>
        <dbReference type="ARBA" id="ARBA00004496"/>
    </source>
</evidence>
<dbReference type="NCBIfam" id="NF008692">
    <property type="entry name" value="PRK11713.1-5"/>
    <property type="match status" value="1"/>
</dbReference>
<dbReference type="InterPro" id="IPR029026">
    <property type="entry name" value="tRNA_m1G_MTases_N"/>
</dbReference>
<keyword evidence="7 12" id="KW-0489">Methyltransferase</keyword>
<dbReference type="Gene3D" id="3.40.1280.10">
    <property type="match status" value="1"/>
</dbReference>
<keyword evidence="6 12" id="KW-0698">rRNA processing</keyword>
<protein>
    <recommendedName>
        <fullName evidence="4 12">Ribosomal RNA small subunit methyltransferase E</fullName>
        <ecNumber evidence="3 12">2.1.1.193</ecNumber>
    </recommendedName>
</protein>
<feature type="domain" description="Ribosomal RNA small subunit methyltransferase E PUA-like" evidence="14">
    <location>
        <begin position="18"/>
        <end position="64"/>
    </location>
</feature>
<comment type="caution">
    <text evidence="15">The sequence shown here is derived from an EMBL/GenBank/DDBJ whole genome shotgun (WGS) entry which is preliminary data.</text>
</comment>
<dbReference type="SUPFAM" id="SSF75217">
    <property type="entry name" value="alpha/beta knot"/>
    <property type="match status" value="1"/>
</dbReference>
<dbReference type="OrthoDB" id="9815641at2"/>
<feature type="domain" description="Ribosomal RNA small subunit methyltransferase E methyltransferase" evidence="13">
    <location>
        <begin position="73"/>
        <end position="234"/>
    </location>
</feature>
<dbReference type="GO" id="GO:0070475">
    <property type="term" value="P:rRNA base methylation"/>
    <property type="evidence" value="ECO:0007669"/>
    <property type="project" value="TreeGrafter"/>
</dbReference>
<dbReference type="NCBIfam" id="TIGR00046">
    <property type="entry name" value="RsmE family RNA methyltransferase"/>
    <property type="match status" value="1"/>
</dbReference>
<proteinExistence type="inferred from homology"/>
<evidence type="ECO:0000313" key="16">
    <source>
        <dbReference type="Proteomes" id="UP000248330"/>
    </source>
</evidence>
<evidence type="ECO:0000256" key="4">
    <source>
        <dbReference type="ARBA" id="ARBA00013673"/>
    </source>
</evidence>
<evidence type="ECO:0000256" key="10">
    <source>
        <dbReference type="ARBA" id="ARBA00025699"/>
    </source>
</evidence>
<comment type="function">
    <text evidence="10 12">Specifically methylates the N3 position of the uracil ring of uridine 1498 (m3U1498) in 16S rRNA. Acts on the fully assembled 30S ribosomal subunit.</text>
</comment>
<accession>A0A318E9J3</accession>
<reference evidence="15 16" key="1">
    <citation type="submission" date="2018-04" db="EMBL/GenBank/DDBJ databases">
        <title>Genomic Encyclopedia of Type Strains, Phase IV (KMG-IV): sequencing the most valuable type-strain genomes for metagenomic binning, comparative biology and taxonomic classification.</title>
        <authorList>
            <person name="Goeker M."/>
        </authorList>
    </citation>
    <scope>NUCLEOTIDE SEQUENCE [LARGE SCALE GENOMIC DNA]</scope>
    <source>
        <strain evidence="15 16">DSM 104150</strain>
    </source>
</reference>
<evidence type="ECO:0000313" key="15">
    <source>
        <dbReference type="EMBL" id="PXV66120.1"/>
    </source>
</evidence>
<organism evidence="15 16">
    <name type="scientific">Sinimarinibacterium flocculans</name>
    <dbReference type="NCBI Taxonomy" id="985250"/>
    <lineage>
        <taxon>Bacteria</taxon>
        <taxon>Pseudomonadati</taxon>
        <taxon>Pseudomonadota</taxon>
        <taxon>Gammaproteobacteria</taxon>
        <taxon>Nevskiales</taxon>
        <taxon>Nevskiaceae</taxon>
        <taxon>Sinimarinibacterium</taxon>
    </lineage>
</organism>
<comment type="subcellular location">
    <subcellularLocation>
        <location evidence="1 12">Cytoplasm</location>
    </subcellularLocation>
</comment>
<dbReference type="AlphaFoldDB" id="A0A318E9J3"/>
<evidence type="ECO:0000256" key="2">
    <source>
        <dbReference type="ARBA" id="ARBA00005528"/>
    </source>
</evidence>
<dbReference type="PIRSF" id="PIRSF015601">
    <property type="entry name" value="MTase_slr0722"/>
    <property type="match status" value="1"/>
</dbReference>
<keyword evidence="9 12" id="KW-0949">S-adenosyl-L-methionine</keyword>
<dbReference type="Gene3D" id="2.40.240.20">
    <property type="entry name" value="Hypothetical PUA domain-like, domain 1"/>
    <property type="match status" value="1"/>
</dbReference>
<evidence type="ECO:0000256" key="11">
    <source>
        <dbReference type="ARBA" id="ARBA00047944"/>
    </source>
</evidence>
<dbReference type="Pfam" id="PF20260">
    <property type="entry name" value="PUA_4"/>
    <property type="match status" value="1"/>
</dbReference>
<evidence type="ECO:0000256" key="3">
    <source>
        <dbReference type="ARBA" id="ARBA00012328"/>
    </source>
</evidence>
<sequence>MTRIHLPPPLAEGLELALPEPAFRHLVQVLRQRPGDDFVAFDGCGGEYPATLVEVDRRQATARLAAHDPVDRESPLDLRLAQCVSKGERMDYTLQKAVELGVTRVTPLISERSVVRLDAERWNRKLDHWLGVMISACEQSGRTRIPALDPAVPLATWLAAGLDGDGVVLDPLAASGLAGLQTPAGPLTVLAGPEGGLSEREIRAARDAGFAGLRLGPRVLRTETAAVALLAALQGRWGDWR</sequence>
<dbReference type="RefSeq" id="WP_110265885.1">
    <property type="nucleotide sequence ID" value="NZ_CAWNXA010000008.1"/>
</dbReference>
<comment type="catalytic activity">
    <reaction evidence="11 12">
        <text>uridine(1498) in 16S rRNA + S-adenosyl-L-methionine = N(3)-methyluridine(1498) in 16S rRNA + S-adenosyl-L-homocysteine + H(+)</text>
        <dbReference type="Rhea" id="RHEA:42920"/>
        <dbReference type="Rhea" id="RHEA-COMP:10283"/>
        <dbReference type="Rhea" id="RHEA-COMP:10284"/>
        <dbReference type="ChEBI" id="CHEBI:15378"/>
        <dbReference type="ChEBI" id="CHEBI:57856"/>
        <dbReference type="ChEBI" id="CHEBI:59789"/>
        <dbReference type="ChEBI" id="CHEBI:65315"/>
        <dbReference type="ChEBI" id="CHEBI:74502"/>
        <dbReference type="EC" id="2.1.1.193"/>
    </reaction>
</comment>
<dbReference type="Pfam" id="PF04452">
    <property type="entry name" value="Methyltrans_RNA"/>
    <property type="match status" value="1"/>
</dbReference>
<evidence type="ECO:0000256" key="5">
    <source>
        <dbReference type="ARBA" id="ARBA00022490"/>
    </source>
</evidence>
<evidence type="ECO:0000256" key="7">
    <source>
        <dbReference type="ARBA" id="ARBA00022603"/>
    </source>
</evidence>
<dbReference type="InterPro" id="IPR015947">
    <property type="entry name" value="PUA-like_sf"/>
</dbReference>
<dbReference type="Proteomes" id="UP000248330">
    <property type="component" value="Unassembled WGS sequence"/>
</dbReference>
<gene>
    <name evidence="15" type="ORF">C8D93_10892</name>
</gene>
<keyword evidence="16" id="KW-1185">Reference proteome</keyword>
<dbReference type="PANTHER" id="PTHR30027:SF3">
    <property type="entry name" value="16S RRNA (URACIL(1498)-N(3))-METHYLTRANSFERASE"/>
    <property type="match status" value="1"/>
</dbReference>
<dbReference type="CDD" id="cd18084">
    <property type="entry name" value="RsmE-like"/>
    <property type="match status" value="1"/>
</dbReference>
<dbReference type="PANTHER" id="PTHR30027">
    <property type="entry name" value="RIBOSOMAL RNA SMALL SUBUNIT METHYLTRANSFERASE E"/>
    <property type="match status" value="1"/>
</dbReference>
<evidence type="ECO:0000259" key="14">
    <source>
        <dbReference type="Pfam" id="PF20260"/>
    </source>
</evidence>
<dbReference type="EC" id="2.1.1.193" evidence="3 12"/>
<evidence type="ECO:0000256" key="9">
    <source>
        <dbReference type="ARBA" id="ARBA00022691"/>
    </source>
</evidence>
<name>A0A318E9J3_9GAMM</name>
<dbReference type="InterPro" id="IPR006700">
    <property type="entry name" value="RsmE"/>
</dbReference>
<dbReference type="InterPro" id="IPR046887">
    <property type="entry name" value="RsmE_PUA-like"/>
</dbReference>
<dbReference type="SUPFAM" id="SSF88697">
    <property type="entry name" value="PUA domain-like"/>
    <property type="match status" value="1"/>
</dbReference>
<evidence type="ECO:0000256" key="6">
    <source>
        <dbReference type="ARBA" id="ARBA00022552"/>
    </source>
</evidence>
<evidence type="ECO:0000256" key="12">
    <source>
        <dbReference type="PIRNR" id="PIRNR015601"/>
    </source>
</evidence>
<dbReference type="InterPro" id="IPR046886">
    <property type="entry name" value="RsmE_MTase_dom"/>
</dbReference>
<comment type="similarity">
    <text evidence="2 12">Belongs to the RNA methyltransferase RsmE family.</text>
</comment>